<evidence type="ECO:0000256" key="1">
    <source>
        <dbReference type="RuleBase" id="RU363021"/>
    </source>
</evidence>
<dbReference type="InterPro" id="IPR019166">
    <property type="entry name" value="MIC26/MIC27"/>
</dbReference>
<protein>
    <recommendedName>
        <fullName evidence="1">MICOS complex subunit</fullName>
    </recommendedName>
</protein>
<dbReference type="InterPro" id="IPR033181">
    <property type="entry name" value="Mic26_fungi"/>
</dbReference>
<keyword evidence="4" id="KW-1185">Reference proteome</keyword>
<dbReference type="EMBL" id="CAIF01000029">
    <property type="protein sequence ID" value="CCH41859.1"/>
    <property type="molecule type" value="Genomic_DNA"/>
</dbReference>
<feature type="compositionally biased region" description="Basic and acidic residues" evidence="2">
    <location>
        <begin position="32"/>
        <end position="45"/>
    </location>
</feature>
<sequence>MNIPTSLNDSKKPSRSFYEQEDDLNLSPIVEAPKESTIKSTKQSEPESTNELKSTFIDGYKINTSNFLEKHFNSIRKSIITQFDIANAELNNITAASRNEINNLYSNLVSVYDPKDEFIPGFIYTLTSTLTGSILVHNRGLTLRFLSPLLLASLGFKFFLPGTFNNTLNVVKNWEAEFHPDLLQSQRNLKKFLIDSENQLEDFGKNANQSLISTIHDIRTSLTK</sequence>
<accession>K0KK68</accession>
<dbReference type="Pfam" id="PF09769">
    <property type="entry name" value="ApoO"/>
    <property type="match status" value="1"/>
</dbReference>
<keyword evidence="1" id="KW-0472">Membrane</keyword>
<comment type="subcellular location">
    <subcellularLocation>
        <location evidence="1">Mitochondrion inner membrane</location>
    </subcellularLocation>
</comment>
<dbReference type="InParanoid" id="K0KK68"/>
<comment type="function">
    <text evidence="1">Component of the MICOS complex, a large protein complex of the mitochondrial inner membrane that plays crucial roles in the maintenance of crista junctions, inner membrane architecture, and formation of contact sites to the outer membrane.</text>
</comment>
<evidence type="ECO:0000313" key="3">
    <source>
        <dbReference type="EMBL" id="CCH41859.1"/>
    </source>
</evidence>
<dbReference type="PANTHER" id="PTHR28268">
    <property type="entry name" value="MICOS SUBUNIT MIC26"/>
    <property type="match status" value="1"/>
</dbReference>
<dbReference type="HOGENOM" id="CLU_086433_0_0_1"/>
<proteinExistence type="predicted"/>
<evidence type="ECO:0000313" key="4">
    <source>
        <dbReference type="Proteomes" id="UP000009328"/>
    </source>
</evidence>
<dbReference type="GO" id="GO:0044284">
    <property type="term" value="C:mitochondrial crista junction"/>
    <property type="evidence" value="ECO:0007669"/>
    <property type="project" value="TreeGrafter"/>
</dbReference>
<feature type="region of interest" description="Disordered" evidence="2">
    <location>
        <begin position="1"/>
        <end position="50"/>
    </location>
</feature>
<comment type="subunit">
    <text evidence="1">Component of the mitochondrial contact site and cristae organizing system (MICOS) complex.</text>
</comment>
<comment type="caution">
    <text evidence="3">The sequence shown here is derived from an EMBL/GenBank/DDBJ whole genome shotgun (WGS) entry which is preliminary data.</text>
</comment>
<dbReference type="AlphaFoldDB" id="K0KK68"/>
<gene>
    <name evidence="3" type="ORF">BN7_1398</name>
</gene>
<organism evidence="3 4">
    <name type="scientific">Wickerhamomyces ciferrii (strain ATCC 14091 / BCRC 22168 / CBS 111 / JCM 3599 / NBRC 0793 / NRRL Y-1031 F-60-10)</name>
    <name type="common">Yeast</name>
    <name type="synonym">Pichia ciferrii</name>
    <dbReference type="NCBI Taxonomy" id="1206466"/>
    <lineage>
        <taxon>Eukaryota</taxon>
        <taxon>Fungi</taxon>
        <taxon>Dikarya</taxon>
        <taxon>Ascomycota</taxon>
        <taxon>Saccharomycotina</taxon>
        <taxon>Saccharomycetes</taxon>
        <taxon>Phaffomycetales</taxon>
        <taxon>Wickerhamomycetaceae</taxon>
        <taxon>Wickerhamomyces</taxon>
    </lineage>
</organism>
<name>K0KK68_WICCF</name>
<dbReference type="PANTHER" id="PTHR28268:SF1">
    <property type="entry name" value="MICOS SUBUNIT MIC26"/>
    <property type="match status" value="1"/>
</dbReference>
<keyword evidence="1" id="KW-0999">Mitochondrion inner membrane</keyword>
<keyword evidence="1" id="KW-0496">Mitochondrion</keyword>
<dbReference type="GO" id="GO:0061617">
    <property type="term" value="C:MICOS complex"/>
    <property type="evidence" value="ECO:0007669"/>
    <property type="project" value="UniProtKB-UniRule"/>
</dbReference>
<dbReference type="Proteomes" id="UP000009328">
    <property type="component" value="Unassembled WGS sequence"/>
</dbReference>
<reference evidence="3 4" key="1">
    <citation type="journal article" date="2012" name="Eukaryot. Cell">
        <title>Draft genome sequence of Wickerhamomyces ciferrii NRRL Y-1031 F-60-10.</title>
        <authorList>
            <person name="Schneider J."/>
            <person name="Andrea H."/>
            <person name="Blom J."/>
            <person name="Jaenicke S."/>
            <person name="Ruckert C."/>
            <person name="Schorsch C."/>
            <person name="Szczepanowski R."/>
            <person name="Farwick M."/>
            <person name="Goesmann A."/>
            <person name="Puhler A."/>
            <person name="Schaffer S."/>
            <person name="Tauch A."/>
            <person name="Kohler T."/>
            <person name="Brinkrolf K."/>
        </authorList>
    </citation>
    <scope>NUCLEOTIDE SEQUENCE [LARGE SCALE GENOMIC DNA]</scope>
    <source>
        <strain evidence="4">ATCC 14091 / BCRC 22168 / CBS 111 / JCM 3599 / NBRC 0793 / NRRL Y-1031 F-60-10</strain>
    </source>
</reference>
<evidence type="ECO:0000256" key="2">
    <source>
        <dbReference type="SAM" id="MobiDB-lite"/>
    </source>
</evidence>
<dbReference type="GO" id="GO:0042407">
    <property type="term" value="P:cristae formation"/>
    <property type="evidence" value="ECO:0007669"/>
    <property type="project" value="InterPro"/>
</dbReference>